<dbReference type="PANTHER" id="PTHR20973">
    <property type="entry name" value="NON-SMC ELEMENT 1-RELATED"/>
    <property type="match status" value="1"/>
</dbReference>
<comment type="function">
    <text evidence="13">Acts in a DNA repair pathway for removal of UV-induced DNA damage that is distinct from classical nucleotide excision repair and in repair of ionizing radiation damage. Functions in homologous recombination repair of DNA double strand breaks and in recovery of stalled replication forks.</text>
</comment>
<dbReference type="FunCoup" id="I6NCS4">
    <property type="interactions" value="138"/>
</dbReference>
<evidence type="ECO:0000256" key="2">
    <source>
        <dbReference type="ARBA" id="ARBA00004123"/>
    </source>
</evidence>
<name>I6NCS4_ERECY</name>
<evidence type="ECO:0000256" key="1">
    <source>
        <dbReference type="ARBA" id="ARBA00000900"/>
    </source>
</evidence>
<keyword evidence="6 13" id="KW-0227">DNA damage</keyword>
<keyword evidence="16" id="KW-1185">Reference proteome</keyword>
<evidence type="ECO:0000313" key="16">
    <source>
        <dbReference type="Proteomes" id="UP000006790"/>
    </source>
</evidence>
<organism evidence="15 16">
    <name type="scientific">Eremothecium cymbalariae (strain CBS 270.75 / DBVPG 7215 / KCTC 17166 / NRRL Y-17582)</name>
    <name type="common">Yeast</name>
    <dbReference type="NCBI Taxonomy" id="931890"/>
    <lineage>
        <taxon>Eukaryota</taxon>
        <taxon>Fungi</taxon>
        <taxon>Dikarya</taxon>
        <taxon>Ascomycota</taxon>
        <taxon>Saccharomycotina</taxon>
        <taxon>Saccharomycetes</taxon>
        <taxon>Saccharomycetales</taxon>
        <taxon>Saccharomycetaceae</taxon>
        <taxon>Eremothecium</taxon>
    </lineage>
</organism>
<dbReference type="Gene3D" id="1.10.10.10">
    <property type="entry name" value="Winged helix-like DNA-binding domain superfamily/Winged helix DNA-binding domain"/>
    <property type="match status" value="1"/>
</dbReference>
<dbReference type="eggNOG" id="KOG4718">
    <property type="taxonomic scope" value="Eukaryota"/>
</dbReference>
<keyword evidence="12 13" id="KW-0539">Nucleus</keyword>
<dbReference type="EC" id="2.3.2.27" evidence="13"/>
<dbReference type="AlphaFoldDB" id="I6NCS4"/>
<dbReference type="Proteomes" id="UP000006790">
    <property type="component" value="Chromosome 5"/>
</dbReference>
<comment type="subcellular location">
    <subcellularLocation>
        <location evidence="2 13">Nucleus</location>
    </subcellularLocation>
</comment>
<dbReference type="GO" id="GO:0000724">
    <property type="term" value="P:double-strand break repair via homologous recombination"/>
    <property type="evidence" value="ECO:0007669"/>
    <property type="project" value="TreeGrafter"/>
</dbReference>
<reference evidence="15 16" key="1">
    <citation type="journal article" date="2011" name="G3 (Bethesda)">
        <title>Genome evolution in the Eremothecium clade of the Saccharomyces complex revealed by comparative genomics.</title>
        <authorList>
            <person name="Wendland J."/>
            <person name="Walther A."/>
        </authorList>
    </citation>
    <scope>NUCLEOTIDE SEQUENCE [LARGE SCALE GENOMIC DNA]</scope>
    <source>
        <strain evidence="16">CBS 270.75 / DBVPG 7215 / KCTC 17166 / NRRL Y-17582</strain>
    </source>
</reference>
<dbReference type="GeneID" id="11470304"/>
<dbReference type="RefSeq" id="XP_003646683.1">
    <property type="nucleotide sequence ID" value="XM_003646635.1"/>
</dbReference>
<dbReference type="OMA" id="KIIRINH"/>
<gene>
    <name evidence="15" type="ordered locus">Ecym_5076</name>
</gene>
<dbReference type="Pfam" id="PF07574">
    <property type="entry name" value="SMC_Nse1"/>
    <property type="match status" value="1"/>
</dbReference>
<dbReference type="KEGG" id="erc:Ecym_5076"/>
<evidence type="ECO:0000313" key="15">
    <source>
        <dbReference type="EMBL" id="AET39866.1"/>
    </source>
</evidence>
<keyword evidence="7 13" id="KW-0863">Zinc-finger</keyword>
<evidence type="ECO:0000256" key="12">
    <source>
        <dbReference type="ARBA" id="ARBA00023242"/>
    </source>
</evidence>
<evidence type="ECO:0000256" key="4">
    <source>
        <dbReference type="ARBA" id="ARBA00022679"/>
    </source>
</evidence>
<evidence type="ECO:0000256" key="9">
    <source>
        <dbReference type="ARBA" id="ARBA00022833"/>
    </source>
</evidence>
<comment type="subunit">
    <text evidence="13">Component of the Smc5-Smc6 complex.</text>
</comment>
<keyword evidence="5 13" id="KW-0479">Metal-binding</keyword>
<evidence type="ECO:0000259" key="14">
    <source>
        <dbReference type="Pfam" id="PF08746"/>
    </source>
</evidence>
<dbReference type="InterPro" id="IPR036388">
    <property type="entry name" value="WH-like_DNA-bd_sf"/>
</dbReference>
<sequence>MIEEAAKKELSTDVKRKLLLQYILRSRGILHENVLLTCLLQLEQVDVTEEGFDEDIWLERLSHYISEINLKLSKIHYKVIKISHGMGKNYVTQKVMSNFDNEWNLRPSSRFYVYVNLNSTKETELATTLRPSEIEFVKWTIEKLATLKGISQSSSSENCPVELEIDRILKDWYERTEHETVRLPYRTTYTFGSMHLMAYTEFSSSEVEKLLSKLCELKWLYRTDKGSYGLDLKLLLEMEEYLLETHSMTTCESCQRIVNQGVLCTGCVANQTVDDDETELTAWHVDCFEYHLKHISQNCNKCESDILKAGAYLV</sequence>
<evidence type="ECO:0000256" key="3">
    <source>
        <dbReference type="ARBA" id="ARBA00010258"/>
    </source>
</evidence>
<comment type="similarity">
    <text evidence="3 13">Belongs to the NSE1 family.</text>
</comment>
<dbReference type="GO" id="GO:0008270">
    <property type="term" value="F:zinc ion binding"/>
    <property type="evidence" value="ECO:0007669"/>
    <property type="project" value="UniProtKB-KW"/>
</dbReference>
<dbReference type="GO" id="GO:0061630">
    <property type="term" value="F:ubiquitin protein ligase activity"/>
    <property type="evidence" value="ECO:0007669"/>
    <property type="project" value="UniProtKB-EC"/>
</dbReference>
<dbReference type="Pfam" id="PF08746">
    <property type="entry name" value="zf-RING-like"/>
    <property type="match status" value="1"/>
</dbReference>
<keyword evidence="9 13" id="KW-0862">Zinc</keyword>
<dbReference type="GO" id="GO:0006301">
    <property type="term" value="P:DNA damage tolerance"/>
    <property type="evidence" value="ECO:0007669"/>
    <property type="project" value="EnsemblFungi"/>
</dbReference>
<dbReference type="GO" id="GO:0019789">
    <property type="term" value="F:SUMO transferase activity"/>
    <property type="evidence" value="ECO:0007669"/>
    <property type="project" value="EnsemblFungi"/>
</dbReference>
<dbReference type="EMBL" id="CP002501">
    <property type="protein sequence ID" value="AET39866.1"/>
    <property type="molecule type" value="Genomic_DNA"/>
</dbReference>
<proteinExistence type="inferred from homology"/>
<dbReference type="GO" id="GO:0030915">
    <property type="term" value="C:Smc5-Smc6 complex"/>
    <property type="evidence" value="ECO:0007669"/>
    <property type="project" value="UniProtKB-UniRule"/>
</dbReference>
<protein>
    <recommendedName>
        <fullName evidence="13">Non-structural maintenance of chromosomes element 1 homolog</fullName>
        <ecNumber evidence="13">2.3.2.27</ecNumber>
    </recommendedName>
</protein>
<evidence type="ECO:0000256" key="11">
    <source>
        <dbReference type="ARBA" id="ARBA00023204"/>
    </source>
</evidence>
<evidence type="ECO:0000256" key="13">
    <source>
        <dbReference type="RuleBase" id="RU368018"/>
    </source>
</evidence>
<dbReference type="InParanoid" id="I6NCS4"/>
<keyword evidence="8 13" id="KW-0833">Ubl conjugation pathway</keyword>
<feature type="domain" description="Non-structural maintenance of chromosomes element 1 RING C4HC3-type" evidence="14">
    <location>
        <begin position="251"/>
        <end position="302"/>
    </location>
</feature>
<dbReference type="InterPro" id="IPR014857">
    <property type="entry name" value="Nse1_RING_C4HC3-type"/>
</dbReference>
<evidence type="ECO:0000256" key="7">
    <source>
        <dbReference type="ARBA" id="ARBA00022771"/>
    </source>
</evidence>
<evidence type="ECO:0000256" key="6">
    <source>
        <dbReference type="ARBA" id="ARBA00022763"/>
    </source>
</evidence>
<dbReference type="GO" id="GO:0005634">
    <property type="term" value="C:nucleus"/>
    <property type="evidence" value="ECO:0007669"/>
    <property type="project" value="UniProtKB-SubCell"/>
</dbReference>
<accession>I6NCS4</accession>
<keyword evidence="11 13" id="KW-0234">DNA repair</keyword>
<dbReference type="HOGENOM" id="CLU_826927_0_0_1"/>
<evidence type="ECO:0000256" key="8">
    <source>
        <dbReference type="ARBA" id="ARBA00022786"/>
    </source>
</evidence>
<comment type="catalytic activity">
    <reaction evidence="1 13">
        <text>S-ubiquitinyl-[E2 ubiquitin-conjugating enzyme]-L-cysteine + [acceptor protein]-L-lysine = [E2 ubiquitin-conjugating enzyme]-L-cysteine + N(6)-ubiquitinyl-[acceptor protein]-L-lysine.</text>
        <dbReference type="EC" id="2.3.2.27"/>
    </reaction>
</comment>
<dbReference type="PANTHER" id="PTHR20973:SF0">
    <property type="entry name" value="NON-STRUCTURAL MAINTENANCE OF CHROMOSOMES ELEMENT 1 HOMOLOG"/>
    <property type="match status" value="1"/>
</dbReference>
<dbReference type="STRING" id="931890.I6NCS4"/>
<keyword evidence="10 13" id="KW-0233">DNA recombination</keyword>
<dbReference type="OrthoDB" id="185455at2759"/>
<keyword evidence="4 13" id="KW-0808">Transferase</keyword>
<evidence type="ECO:0000256" key="5">
    <source>
        <dbReference type="ARBA" id="ARBA00022723"/>
    </source>
</evidence>
<dbReference type="InterPro" id="IPR011513">
    <property type="entry name" value="Nse1"/>
</dbReference>
<evidence type="ECO:0000256" key="10">
    <source>
        <dbReference type="ARBA" id="ARBA00023172"/>
    </source>
</evidence>